<dbReference type="InterPro" id="IPR009797">
    <property type="entry name" value="DUF1367"/>
</dbReference>
<accession>A0A3S4IDY9</accession>
<protein>
    <submittedName>
        <fullName evidence="1">Protein of uncharacterized function (DUF1367)</fullName>
    </submittedName>
</protein>
<dbReference type="KEGG" id="clap:NCTC11466_02091"/>
<gene>
    <name evidence="1" type="ORF">NCTC11466_02091</name>
</gene>
<keyword evidence="2" id="KW-1185">Reference proteome</keyword>
<organism evidence="1 2">
    <name type="scientific">Cedecea lapagei</name>
    <dbReference type="NCBI Taxonomy" id="158823"/>
    <lineage>
        <taxon>Bacteria</taxon>
        <taxon>Pseudomonadati</taxon>
        <taxon>Pseudomonadota</taxon>
        <taxon>Gammaproteobacteria</taxon>
        <taxon>Enterobacterales</taxon>
        <taxon>Enterobacteriaceae</taxon>
        <taxon>Cedecea</taxon>
    </lineage>
</organism>
<dbReference type="RefSeq" id="WP_126356135.1">
    <property type="nucleotide sequence ID" value="NZ_LR134201.1"/>
</dbReference>
<dbReference type="Proteomes" id="UP000274122">
    <property type="component" value="Chromosome"/>
</dbReference>
<proteinExistence type="predicted"/>
<reference evidence="1 2" key="1">
    <citation type="submission" date="2018-12" db="EMBL/GenBank/DDBJ databases">
        <authorList>
            <consortium name="Pathogen Informatics"/>
        </authorList>
    </citation>
    <scope>NUCLEOTIDE SEQUENCE [LARGE SCALE GENOMIC DNA]</scope>
    <source>
        <strain evidence="1 2">NCTC11466</strain>
    </source>
</reference>
<name>A0A3S4IDY9_9ENTR</name>
<evidence type="ECO:0000313" key="1">
    <source>
        <dbReference type="EMBL" id="VEB97329.1"/>
    </source>
</evidence>
<evidence type="ECO:0000313" key="2">
    <source>
        <dbReference type="Proteomes" id="UP000274122"/>
    </source>
</evidence>
<dbReference type="AlphaFoldDB" id="A0A3S4IDY9"/>
<dbReference type="Pfam" id="PF07105">
    <property type="entry name" value="DUF1367"/>
    <property type="match status" value="1"/>
</dbReference>
<dbReference type="EMBL" id="LR134201">
    <property type="protein sequence ID" value="VEB97329.1"/>
    <property type="molecule type" value="Genomic_DNA"/>
</dbReference>
<dbReference type="OrthoDB" id="1442247at2"/>
<sequence length="149" mass="17387">MQIDLVKHPGGVFSPAHETDLERLQRFKNGETYTAEIKLTRRPAFHRKMFAFFNFCFAHWSAERTPLANADEATQFDRFRKDLTILAGFYEQTMRLNGDIRTEAKSLAYANMDADEFERCYKSMINAAIKHVFAGTKDQRTLNQLQSYF</sequence>